<evidence type="ECO:0000313" key="2">
    <source>
        <dbReference type="Proteomes" id="UP000054485"/>
    </source>
</evidence>
<reference evidence="2" key="2">
    <citation type="submission" date="2015-01" db="EMBL/GenBank/DDBJ databases">
        <title>Evolutionary Origins and Diversification of the Mycorrhizal Mutualists.</title>
        <authorList>
            <consortium name="DOE Joint Genome Institute"/>
            <consortium name="Mycorrhizal Genomics Consortium"/>
            <person name="Kohler A."/>
            <person name="Kuo A."/>
            <person name="Nagy L.G."/>
            <person name="Floudas D."/>
            <person name="Copeland A."/>
            <person name="Barry K.W."/>
            <person name="Cichocki N."/>
            <person name="Veneault-Fourrey C."/>
            <person name="LaButti K."/>
            <person name="Lindquist E.A."/>
            <person name="Lipzen A."/>
            <person name="Lundell T."/>
            <person name="Morin E."/>
            <person name="Murat C."/>
            <person name="Riley R."/>
            <person name="Ohm R."/>
            <person name="Sun H."/>
            <person name="Tunlid A."/>
            <person name="Henrissat B."/>
            <person name="Grigoriev I.V."/>
            <person name="Hibbett D.S."/>
            <person name="Martin F."/>
        </authorList>
    </citation>
    <scope>NUCLEOTIDE SEQUENCE [LARGE SCALE GENOMIC DNA]</scope>
    <source>
        <strain evidence="2">UH-Slu-Lm8-n1</strain>
    </source>
</reference>
<dbReference type="InParanoid" id="A0A0D0ANT8"/>
<sequence>MLFPGMAIGKELLLSRNFLKDVLREVWKSSRHTRVGTGNISFERPAIIFGSKDVRLGRLKAI</sequence>
<name>A0A0D0ANT8_9AGAM</name>
<reference evidence="1 2" key="1">
    <citation type="submission" date="2014-04" db="EMBL/GenBank/DDBJ databases">
        <authorList>
            <consortium name="DOE Joint Genome Institute"/>
            <person name="Kuo A."/>
            <person name="Ruytinx J."/>
            <person name="Rineau F."/>
            <person name="Colpaert J."/>
            <person name="Kohler A."/>
            <person name="Nagy L.G."/>
            <person name="Floudas D."/>
            <person name="Copeland A."/>
            <person name="Barry K.W."/>
            <person name="Cichocki N."/>
            <person name="Veneault-Fourrey C."/>
            <person name="LaButti K."/>
            <person name="Lindquist E.A."/>
            <person name="Lipzen A."/>
            <person name="Lundell T."/>
            <person name="Morin E."/>
            <person name="Murat C."/>
            <person name="Sun H."/>
            <person name="Tunlid A."/>
            <person name="Henrissat B."/>
            <person name="Grigoriev I.V."/>
            <person name="Hibbett D.S."/>
            <person name="Martin F."/>
            <person name="Nordberg H.P."/>
            <person name="Cantor M.N."/>
            <person name="Hua S.X."/>
        </authorList>
    </citation>
    <scope>NUCLEOTIDE SEQUENCE [LARGE SCALE GENOMIC DNA]</scope>
    <source>
        <strain evidence="1 2">UH-Slu-Lm8-n1</strain>
    </source>
</reference>
<organism evidence="1 2">
    <name type="scientific">Suillus luteus UH-Slu-Lm8-n1</name>
    <dbReference type="NCBI Taxonomy" id="930992"/>
    <lineage>
        <taxon>Eukaryota</taxon>
        <taxon>Fungi</taxon>
        <taxon>Dikarya</taxon>
        <taxon>Basidiomycota</taxon>
        <taxon>Agaricomycotina</taxon>
        <taxon>Agaricomycetes</taxon>
        <taxon>Agaricomycetidae</taxon>
        <taxon>Boletales</taxon>
        <taxon>Suillineae</taxon>
        <taxon>Suillaceae</taxon>
        <taxon>Suillus</taxon>
    </lineage>
</organism>
<dbReference type="HOGENOM" id="CLU_2905695_0_0_1"/>
<keyword evidence="2" id="KW-1185">Reference proteome</keyword>
<dbReference type="EMBL" id="KN835893">
    <property type="protein sequence ID" value="KIK33668.1"/>
    <property type="molecule type" value="Genomic_DNA"/>
</dbReference>
<dbReference type="AlphaFoldDB" id="A0A0D0ANT8"/>
<gene>
    <name evidence="1" type="ORF">CY34DRAFT_691338</name>
</gene>
<accession>A0A0D0ANT8</accession>
<dbReference type="Proteomes" id="UP000054485">
    <property type="component" value="Unassembled WGS sequence"/>
</dbReference>
<evidence type="ECO:0000313" key="1">
    <source>
        <dbReference type="EMBL" id="KIK33668.1"/>
    </source>
</evidence>
<proteinExistence type="predicted"/>
<protein>
    <submittedName>
        <fullName evidence="1">Uncharacterized protein</fullName>
    </submittedName>
</protein>